<protein>
    <submittedName>
        <fullName evidence="1">Uncharacterized protein</fullName>
    </submittedName>
</protein>
<evidence type="ECO:0000313" key="1">
    <source>
        <dbReference type="EMBL" id="QNF35618.1"/>
    </source>
</evidence>
<organism evidence="1 2">
    <name type="scientific">Adhaeribacter swui</name>
    <dbReference type="NCBI Taxonomy" id="2086471"/>
    <lineage>
        <taxon>Bacteria</taxon>
        <taxon>Pseudomonadati</taxon>
        <taxon>Bacteroidota</taxon>
        <taxon>Cytophagia</taxon>
        <taxon>Cytophagales</taxon>
        <taxon>Hymenobacteraceae</taxon>
        <taxon>Adhaeribacter</taxon>
    </lineage>
</organism>
<reference evidence="1 2" key="1">
    <citation type="journal article" date="2018" name="Int. J. Syst. Evol. Microbiol.">
        <title>Adhaeribacter swui sp. nov., isolated from wet mud.</title>
        <authorList>
            <person name="Kim D.U."/>
            <person name="Kim K.W."/>
            <person name="Kang M.S."/>
            <person name="Kim J.Y."/>
            <person name="Jang J.H."/>
            <person name="Kim M.K."/>
        </authorList>
    </citation>
    <scope>NUCLEOTIDE SEQUENCE [LARGE SCALE GENOMIC DNA]</scope>
    <source>
        <strain evidence="1 2">KCTC 52873</strain>
    </source>
</reference>
<proteinExistence type="predicted"/>
<dbReference type="EMBL" id="CP055156">
    <property type="protein sequence ID" value="QNF35618.1"/>
    <property type="molecule type" value="Genomic_DNA"/>
</dbReference>
<name>A0A7G7GEN4_9BACT</name>
<dbReference type="KEGG" id="aswu:HUW51_23985"/>
<dbReference type="AlphaFoldDB" id="A0A7G7GEN4"/>
<sequence length="54" mass="6191">MVTVIKKGTDKTQIQKALESVSVLMGINAFAYCGKVKLEKEPLAMQKNLRHWWE</sequence>
<keyword evidence="2" id="KW-1185">Reference proteome</keyword>
<evidence type="ECO:0000313" key="2">
    <source>
        <dbReference type="Proteomes" id="UP000515237"/>
    </source>
</evidence>
<accession>A0A7G7GEN4</accession>
<dbReference type="RefSeq" id="WP_185272107.1">
    <property type="nucleotide sequence ID" value="NZ_CP055156.1"/>
</dbReference>
<dbReference type="Proteomes" id="UP000515237">
    <property type="component" value="Chromosome"/>
</dbReference>
<gene>
    <name evidence="1" type="ORF">HUW51_23985</name>
</gene>